<evidence type="ECO:0000256" key="5">
    <source>
        <dbReference type="ARBA" id="ARBA00022692"/>
    </source>
</evidence>
<keyword evidence="6 11" id="KW-0874">Quinone</keyword>
<keyword evidence="3 11" id="KW-0813">Transport</keyword>
<keyword evidence="13" id="KW-0830">Ubiquinone</keyword>
<name>A0A6J4Q646_9ACTN</name>
<proteinExistence type="inferred from homology"/>
<evidence type="ECO:0000256" key="2">
    <source>
        <dbReference type="ARBA" id="ARBA00008472"/>
    </source>
</evidence>
<keyword evidence="9 11" id="KW-0520">NAD</keyword>
<dbReference type="InterPro" id="IPR023043">
    <property type="entry name" value="NAD(P)H_OxRDtase_bac/plastid"/>
</dbReference>
<sequence length="138" mass="15472">MTLALLQGAAPEIGYGTLYVYVGLFLLLIVGFVAATLVIARLIAPSRRSSRAKGQIYETGEVTVTDPWRPFPVRYYVFALLFLIFDVEAAFLYPWAVIYNESITQGMGLYMFVEVVIFVFILATGLAYAWKKGALKWV</sequence>
<keyword evidence="4 11" id="KW-1003">Cell membrane</keyword>
<reference evidence="13" key="1">
    <citation type="submission" date="2020-02" db="EMBL/GenBank/DDBJ databases">
        <authorList>
            <person name="Meier V. D."/>
        </authorList>
    </citation>
    <scope>NUCLEOTIDE SEQUENCE</scope>
    <source>
        <strain evidence="13">AVDCRST_MAG28</strain>
    </source>
</reference>
<feature type="transmembrane region" description="Helical" evidence="11">
    <location>
        <begin position="20"/>
        <end position="44"/>
    </location>
</feature>
<comment type="function">
    <text evidence="11">NDH-1 shuttles electrons from NADH, via FMN and iron-sulfur (Fe-S) centers, to quinones in the respiratory chain. The immediate electron acceptor for the enzyme in this species is believed to be a menaquinone. Couples the redox reaction to proton translocation (for every two electrons transferred, four hydrogen ions are translocated across the cytoplasmic membrane), and thus conserves the redox energy in a proton gradient.</text>
</comment>
<evidence type="ECO:0000256" key="7">
    <source>
        <dbReference type="ARBA" id="ARBA00022967"/>
    </source>
</evidence>
<evidence type="ECO:0000256" key="9">
    <source>
        <dbReference type="ARBA" id="ARBA00023027"/>
    </source>
</evidence>
<dbReference type="GO" id="GO:0048038">
    <property type="term" value="F:quinone binding"/>
    <property type="evidence" value="ECO:0007669"/>
    <property type="project" value="UniProtKB-KW"/>
</dbReference>
<keyword evidence="13" id="KW-0560">Oxidoreductase</keyword>
<gene>
    <name evidence="11" type="primary">nuoA</name>
    <name evidence="13" type="ORF">AVDCRST_MAG28-1711</name>
</gene>
<keyword evidence="7 11" id="KW-1278">Translocase</keyword>
<evidence type="ECO:0000256" key="3">
    <source>
        <dbReference type="ARBA" id="ARBA00022448"/>
    </source>
</evidence>
<protein>
    <recommendedName>
        <fullName evidence="11">NADH-quinone oxidoreductase subunit A</fullName>
        <ecNumber evidence="11">7.1.1.-</ecNumber>
    </recommendedName>
    <alternativeName>
        <fullName evidence="11">NADH dehydrogenase I subunit A</fullName>
    </alternativeName>
    <alternativeName>
        <fullName evidence="11">NDH-1 subunit A</fullName>
    </alternativeName>
    <alternativeName>
        <fullName evidence="11">NUO1</fullName>
    </alternativeName>
</protein>
<evidence type="ECO:0000256" key="6">
    <source>
        <dbReference type="ARBA" id="ARBA00022719"/>
    </source>
</evidence>
<organism evidence="13">
    <name type="scientific">uncultured Rubrobacteraceae bacterium</name>
    <dbReference type="NCBI Taxonomy" id="349277"/>
    <lineage>
        <taxon>Bacteria</taxon>
        <taxon>Bacillati</taxon>
        <taxon>Actinomycetota</taxon>
        <taxon>Rubrobacteria</taxon>
        <taxon>Rubrobacterales</taxon>
        <taxon>Rubrobacteraceae</taxon>
        <taxon>environmental samples</taxon>
    </lineage>
</organism>
<dbReference type="Gene3D" id="1.20.58.1610">
    <property type="entry name" value="NADH:ubiquinone/plastoquinone oxidoreductase, chain 3"/>
    <property type="match status" value="1"/>
</dbReference>
<keyword evidence="5 11" id="KW-0812">Transmembrane</keyword>
<dbReference type="HAMAP" id="MF_01394">
    <property type="entry name" value="NDH1_NuoA"/>
    <property type="match status" value="1"/>
</dbReference>
<feature type="transmembrane region" description="Helical" evidence="11">
    <location>
        <begin position="108"/>
        <end position="130"/>
    </location>
</feature>
<evidence type="ECO:0000256" key="10">
    <source>
        <dbReference type="ARBA" id="ARBA00023136"/>
    </source>
</evidence>
<dbReference type="PANTHER" id="PTHR11058">
    <property type="entry name" value="NADH-UBIQUINONE OXIDOREDUCTASE CHAIN 3"/>
    <property type="match status" value="1"/>
</dbReference>
<evidence type="ECO:0000256" key="11">
    <source>
        <dbReference type="HAMAP-Rule" id="MF_01394"/>
    </source>
</evidence>
<dbReference type="EMBL" id="CADCVE010000001">
    <property type="protein sequence ID" value="CAA9434529.1"/>
    <property type="molecule type" value="Genomic_DNA"/>
</dbReference>
<evidence type="ECO:0000256" key="8">
    <source>
        <dbReference type="ARBA" id="ARBA00022989"/>
    </source>
</evidence>
<dbReference type="GO" id="GO:0050136">
    <property type="term" value="F:NADH dehydrogenase (quinone) (non-electrogenic) activity"/>
    <property type="evidence" value="ECO:0007669"/>
    <property type="project" value="UniProtKB-UniRule"/>
</dbReference>
<dbReference type="Pfam" id="PF00507">
    <property type="entry name" value="Oxidored_q4"/>
    <property type="match status" value="1"/>
</dbReference>
<evidence type="ECO:0000313" key="13">
    <source>
        <dbReference type="EMBL" id="CAA9434529.1"/>
    </source>
</evidence>
<dbReference type="InterPro" id="IPR000440">
    <property type="entry name" value="NADH_UbQ/plastoQ_OxRdtase_su3"/>
</dbReference>
<dbReference type="InterPro" id="IPR038430">
    <property type="entry name" value="NDAH_ubi_oxred_su3_sf"/>
</dbReference>
<comment type="subunit">
    <text evidence="11">NDH-1 is composed of 14 different subunits. Subunits NuoA, H, J, K, L, M, N constitute the membrane sector of the complex.</text>
</comment>
<dbReference type="GO" id="GO:0008137">
    <property type="term" value="F:NADH dehydrogenase (ubiquinone) activity"/>
    <property type="evidence" value="ECO:0007669"/>
    <property type="project" value="InterPro"/>
</dbReference>
<dbReference type="PANTHER" id="PTHR11058:SF22">
    <property type="entry name" value="NADH-QUINONE OXIDOREDUCTASE SUBUNIT A"/>
    <property type="match status" value="1"/>
</dbReference>
<evidence type="ECO:0000256" key="12">
    <source>
        <dbReference type="RuleBase" id="RU003639"/>
    </source>
</evidence>
<evidence type="ECO:0000256" key="1">
    <source>
        <dbReference type="ARBA" id="ARBA00004141"/>
    </source>
</evidence>
<dbReference type="GO" id="GO:0005886">
    <property type="term" value="C:plasma membrane"/>
    <property type="evidence" value="ECO:0007669"/>
    <property type="project" value="UniProtKB-SubCell"/>
</dbReference>
<comment type="catalytic activity">
    <reaction evidence="11 12">
        <text>a quinone + NADH + 5 H(+)(in) = a quinol + NAD(+) + 4 H(+)(out)</text>
        <dbReference type="Rhea" id="RHEA:57888"/>
        <dbReference type="ChEBI" id="CHEBI:15378"/>
        <dbReference type="ChEBI" id="CHEBI:24646"/>
        <dbReference type="ChEBI" id="CHEBI:57540"/>
        <dbReference type="ChEBI" id="CHEBI:57945"/>
        <dbReference type="ChEBI" id="CHEBI:132124"/>
    </reaction>
</comment>
<keyword evidence="8 11" id="KW-1133">Transmembrane helix</keyword>
<dbReference type="EC" id="7.1.1.-" evidence="11"/>
<feature type="transmembrane region" description="Helical" evidence="11">
    <location>
        <begin position="75"/>
        <end position="96"/>
    </location>
</feature>
<dbReference type="AlphaFoldDB" id="A0A6J4Q646"/>
<keyword evidence="10 11" id="KW-0472">Membrane</keyword>
<comment type="subcellular location">
    <subcellularLocation>
        <location evidence="11 12">Cell membrane</location>
        <topology evidence="11 12">Multi-pass membrane protein</topology>
    </subcellularLocation>
    <subcellularLocation>
        <location evidence="1">Membrane</location>
        <topology evidence="1">Multi-pass membrane protein</topology>
    </subcellularLocation>
</comment>
<comment type="similarity">
    <text evidence="2 11 12">Belongs to the complex I subunit 3 family.</text>
</comment>
<dbReference type="GO" id="GO:0030964">
    <property type="term" value="C:NADH dehydrogenase complex"/>
    <property type="evidence" value="ECO:0007669"/>
    <property type="project" value="TreeGrafter"/>
</dbReference>
<accession>A0A6J4Q646</accession>
<evidence type="ECO:0000256" key="4">
    <source>
        <dbReference type="ARBA" id="ARBA00022475"/>
    </source>
</evidence>